<evidence type="ECO:0000313" key="2">
    <source>
        <dbReference type="EMBL" id="WAR01686.1"/>
    </source>
</evidence>
<feature type="region of interest" description="Disordered" evidence="1">
    <location>
        <begin position="670"/>
        <end position="696"/>
    </location>
</feature>
<feature type="region of interest" description="Disordered" evidence="1">
    <location>
        <begin position="181"/>
        <end position="213"/>
    </location>
</feature>
<dbReference type="Proteomes" id="UP001164746">
    <property type="component" value="Chromosome 4"/>
</dbReference>
<name>A0ABY7DYD4_MYAAR</name>
<proteinExistence type="predicted"/>
<keyword evidence="3" id="KW-1185">Reference proteome</keyword>
<accession>A0ABY7DYD4</accession>
<reference evidence="2" key="1">
    <citation type="submission" date="2022-11" db="EMBL/GenBank/DDBJ databases">
        <title>Centuries of genome instability and evolution in soft-shell clam transmissible cancer (bioRxiv).</title>
        <authorList>
            <person name="Hart S.F.M."/>
            <person name="Yonemitsu M.A."/>
            <person name="Giersch R.M."/>
            <person name="Beal B.F."/>
            <person name="Arriagada G."/>
            <person name="Davis B.W."/>
            <person name="Ostrander E.A."/>
            <person name="Goff S.P."/>
            <person name="Metzger M.J."/>
        </authorList>
    </citation>
    <scope>NUCLEOTIDE SEQUENCE</scope>
    <source>
        <strain evidence="2">MELC-2E11</strain>
        <tissue evidence="2">Siphon/mantle</tissue>
    </source>
</reference>
<sequence>MWQNRFNLTSDRYMDPNDPTSFPSQQNGSFSSSDPLRPVGPAVMDPGRDTWISQRSPINTGMSENMSHMPKGHCSLKRLKKYIHRVGSPEPLVPDLSVSDLVQPPVPEINCYLNQFDRQEHAITKQVNTAYRDTSAIESQQPSYYTPNNRLVNFPLDAQNHTKGQSQTDVMHGCPFQNIQMQSQQHEAPQSGGGDGGQYNPATSSSSSMQVQQMHLEQDMAMQQKVRVGITAMPQSMTLAQGGLTQDSMTSSFGMPIGGDKRNPGSMPINVGNTFIHMGPPPSNMNKHMSLLAPSQNPQQVLTPGRNSQRLHTNSMGNTNVWIRQKSPNTIQNVHDKQSNTLPDKKYMIKPDLDFVVQYINPGGLIGNMDGNVPTSRAQYFPGRADPGHGPGENIYGHVAGPWGPAGISSDMDCSLMPNPRMDQGIGPPNACYQRMDIDQRMDVHHSMSVAPIMRNIGPSADQIIGERPDAMVRQEIVMSNPRMGPRTMGYMSDPKTGLYSDSVSEIGPESCPIWSVSPESRDNPFTLPIGPAVQRSTMVQSLPSWNSSSPDTMSNMNVSLSMGGPMSAFSSVYSMASIANTSSSEMDEAFDPMTGGTSLGEIGSPMLFNSPPYSCGSMGSPMVLGGSTGMSGPRMQGPPGFVGPCRPPGAPLFSCAQYQQIQQHLYAQTQTDVAHGSDDRSPRWSKCQSFGHLGP</sequence>
<organism evidence="2 3">
    <name type="scientific">Mya arenaria</name>
    <name type="common">Soft-shell clam</name>
    <dbReference type="NCBI Taxonomy" id="6604"/>
    <lineage>
        <taxon>Eukaryota</taxon>
        <taxon>Metazoa</taxon>
        <taxon>Spiralia</taxon>
        <taxon>Lophotrochozoa</taxon>
        <taxon>Mollusca</taxon>
        <taxon>Bivalvia</taxon>
        <taxon>Autobranchia</taxon>
        <taxon>Heteroconchia</taxon>
        <taxon>Euheterodonta</taxon>
        <taxon>Imparidentia</taxon>
        <taxon>Neoheterodontei</taxon>
        <taxon>Myida</taxon>
        <taxon>Myoidea</taxon>
        <taxon>Myidae</taxon>
        <taxon>Mya</taxon>
    </lineage>
</organism>
<dbReference type="EMBL" id="CP111015">
    <property type="protein sequence ID" value="WAR01686.1"/>
    <property type="molecule type" value="Genomic_DNA"/>
</dbReference>
<evidence type="ECO:0000313" key="3">
    <source>
        <dbReference type="Proteomes" id="UP001164746"/>
    </source>
</evidence>
<feature type="compositionally biased region" description="Polar residues" evidence="1">
    <location>
        <begin position="18"/>
        <end position="34"/>
    </location>
</feature>
<evidence type="ECO:0000256" key="1">
    <source>
        <dbReference type="SAM" id="MobiDB-lite"/>
    </source>
</evidence>
<feature type="compositionally biased region" description="Polar residues" evidence="1">
    <location>
        <begin position="1"/>
        <end position="10"/>
    </location>
</feature>
<gene>
    <name evidence="2" type="ORF">MAR_008244</name>
</gene>
<protein>
    <submittedName>
        <fullName evidence="2">Uncharacterized protein</fullName>
    </submittedName>
</protein>
<feature type="region of interest" description="Disordered" evidence="1">
    <location>
        <begin position="1"/>
        <end position="51"/>
    </location>
</feature>